<comment type="caution">
    <text evidence="1">The sequence shown here is derived from an EMBL/GenBank/DDBJ whole genome shotgun (WGS) entry which is preliminary data.</text>
</comment>
<evidence type="ECO:0000313" key="1">
    <source>
        <dbReference type="EMBL" id="MPN33886.1"/>
    </source>
</evidence>
<protein>
    <submittedName>
        <fullName evidence="1">Uncharacterized protein</fullName>
    </submittedName>
</protein>
<proteinExistence type="predicted"/>
<organism evidence="1">
    <name type="scientific">bioreactor metagenome</name>
    <dbReference type="NCBI Taxonomy" id="1076179"/>
    <lineage>
        <taxon>unclassified sequences</taxon>
        <taxon>metagenomes</taxon>
        <taxon>ecological metagenomes</taxon>
    </lineage>
</organism>
<gene>
    <name evidence="1" type="ORF">SDC9_181378</name>
</gene>
<accession>A0A645H5X5</accession>
<name>A0A645H5X5_9ZZZZ</name>
<dbReference type="EMBL" id="VSSQ01086611">
    <property type="protein sequence ID" value="MPN33886.1"/>
    <property type="molecule type" value="Genomic_DNA"/>
</dbReference>
<dbReference type="AlphaFoldDB" id="A0A645H5X5"/>
<sequence>MGQSALYGSFFHLQALQDTGEGKQNFIQCQKSFREEGAPVGTVIQSTFQEGMGIIVPGSDRGGGQYAGQAVDLFSIHRVAFEGHG</sequence>
<reference evidence="1" key="1">
    <citation type="submission" date="2019-08" db="EMBL/GenBank/DDBJ databases">
        <authorList>
            <person name="Kucharzyk K."/>
            <person name="Murdoch R.W."/>
            <person name="Higgins S."/>
            <person name="Loffler F."/>
        </authorList>
    </citation>
    <scope>NUCLEOTIDE SEQUENCE</scope>
</reference>